<name>A0ABV7UWW3_9GAMM</name>
<dbReference type="EMBL" id="JBHRYF010000022">
    <property type="protein sequence ID" value="MFC3661524.1"/>
    <property type="molecule type" value="Genomic_DNA"/>
</dbReference>
<gene>
    <name evidence="3" type="ORF">ACFOM9_15805</name>
</gene>
<dbReference type="InterPro" id="IPR000073">
    <property type="entry name" value="AB_hydrolase_1"/>
</dbReference>
<evidence type="ECO:0000313" key="4">
    <source>
        <dbReference type="Proteomes" id="UP001595724"/>
    </source>
</evidence>
<dbReference type="Proteomes" id="UP001595724">
    <property type="component" value="Unassembled WGS sequence"/>
</dbReference>
<feature type="region of interest" description="Disordered" evidence="1">
    <location>
        <begin position="346"/>
        <end position="401"/>
    </location>
</feature>
<dbReference type="InterPro" id="IPR050228">
    <property type="entry name" value="Carboxylesterase_BioH"/>
</dbReference>
<organism evidence="3 4">
    <name type="scientific">Luteimonas notoginsengisoli</name>
    <dbReference type="NCBI Taxonomy" id="1578200"/>
    <lineage>
        <taxon>Bacteria</taxon>
        <taxon>Pseudomonadati</taxon>
        <taxon>Pseudomonadota</taxon>
        <taxon>Gammaproteobacteria</taxon>
        <taxon>Lysobacterales</taxon>
        <taxon>Lysobacteraceae</taxon>
        <taxon>Luteimonas</taxon>
    </lineage>
</organism>
<proteinExistence type="predicted"/>
<evidence type="ECO:0000256" key="1">
    <source>
        <dbReference type="SAM" id="MobiDB-lite"/>
    </source>
</evidence>
<dbReference type="PROSITE" id="PS51257">
    <property type="entry name" value="PROKAR_LIPOPROTEIN"/>
    <property type="match status" value="1"/>
</dbReference>
<evidence type="ECO:0000259" key="2">
    <source>
        <dbReference type="Pfam" id="PF12697"/>
    </source>
</evidence>
<protein>
    <submittedName>
        <fullName evidence="3">Alpha/beta fold hydrolase</fullName>
    </submittedName>
</protein>
<dbReference type="InterPro" id="IPR029058">
    <property type="entry name" value="AB_hydrolase_fold"/>
</dbReference>
<feature type="domain" description="AB hydrolase-1" evidence="2">
    <location>
        <begin position="108"/>
        <end position="320"/>
    </location>
</feature>
<dbReference type="PANTHER" id="PTHR43194:SF2">
    <property type="entry name" value="PEROXISOMAL MEMBRANE PROTEIN LPX1"/>
    <property type="match status" value="1"/>
</dbReference>
<evidence type="ECO:0000313" key="3">
    <source>
        <dbReference type="EMBL" id="MFC3661524.1"/>
    </source>
</evidence>
<reference evidence="4" key="1">
    <citation type="journal article" date="2019" name="Int. J. Syst. Evol. Microbiol.">
        <title>The Global Catalogue of Microorganisms (GCM) 10K type strain sequencing project: providing services to taxonomists for standard genome sequencing and annotation.</title>
        <authorList>
            <consortium name="The Broad Institute Genomics Platform"/>
            <consortium name="The Broad Institute Genome Sequencing Center for Infectious Disease"/>
            <person name="Wu L."/>
            <person name="Ma J."/>
        </authorList>
    </citation>
    <scope>NUCLEOTIDE SEQUENCE [LARGE SCALE GENOMIC DNA]</scope>
    <source>
        <strain evidence="4">KCTC 42211</strain>
    </source>
</reference>
<dbReference type="RefSeq" id="WP_386713109.1">
    <property type="nucleotide sequence ID" value="NZ_JBHRYF010000022.1"/>
</dbReference>
<comment type="caution">
    <text evidence="3">The sequence shown here is derived from an EMBL/GenBank/DDBJ whole genome shotgun (WGS) entry which is preliminary data.</text>
</comment>
<keyword evidence="3" id="KW-0378">Hydrolase</keyword>
<keyword evidence="4" id="KW-1185">Reference proteome</keyword>
<dbReference type="SUPFAM" id="SSF53474">
    <property type="entry name" value="alpha/beta-Hydrolases"/>
    <property type="match status" value="1"/>
</dbReference>
<dbReference type="GO" id="GO:0016787">
    <property type="term" value="F:hydrolase activity"/>
    <property type="evidence" value="ECO:0007669"/>
    <property type="project" value="UniProtKB-KW"/>
</dbReference>
<dbReference type="Pfam" id="PF12697">
    <property type="entry name" value="Abhydrolase_6"/>
    <property type="match status" value="1"/>
</dbReference>
<accession>A0ABV7UWW3</accession>
<sequence>MTELPRGAAAVALGLATCLAGGCTSLGERIAQPHSAKLYDVDTLDRMESTIGVQPARFRTPDGVTLAYAFVPPAMRGMMYTMSRGDGSMTFAIRFGEKTETVPTTGSVIFLHGWGLDASSMLPWALALSELGYQGVVADLRNHGHSSRAPAGFGTHEAQDVAALVEHLQAEGRLRPPVYLFGVSYGAATALFAEPLLRDRVTGIVAMESYAAAGDGVRGFIAGAQADRDDGLHGSLMRAFARWRYDAPAIERGVRQAGQRLGLDLDAIDVRATLAQTATCTLLLHGAGDRYVPVAAARSLADASPLVRYRELPDESHLSLPLRIEWLARPLDAWLQQVANGECSQLRLPPDPLAEGGPSQFSASGMAPAADAPSTSPVPPGAGTAPSSPTEAVTDEPQLPR</sequence>
<dbReference type="Gene3D" id="3.40.50.1820">
    <property type="entry name" value="alpha/beta hydrolase"/>
    <property type="match status" value="1"/>
</dbReference>
<dbReference type="PANTHER" id="PTHR43194">
    <property type="entry name" value="HYDROLASE ALPHA/BETA FOLD FAMILY"/>
    <property type="match status" value="1"/>
</dbReference>